<accession>A0ABS7D735</accession>
<dbReference type="PANTHER" id="PTHR34986">
    <property type="entry name" value="EVOLVED BETA-GALACTOSIDASE SUBUNIT BETA"/>
    <property type="match status" value="1"/>
</dbReference>
<name>A0ABS7D735_9BACL</name>
<evidence type="ECO:0000313" key="2">
    <source>
        <dbReference type="Proteomes" id="UP000812277"/>
    </source>
</evidence>
<dbReference type="EMBL" id="JAHZIJ010000008">
    <property type="protein sequence ID" value="MBW7475745.1"/>
    <property type="molecule type" value="Genomic_DNA"/>
</dbReference>
<dbReference type="SUPFAM" id="SSF51197">
    <property type="entry name" value="Clavaminate synthase-like"/>
    <property type="match status" value="1"/>
</dbReference>
<dbReference type="InterPro" id="IPR037012">
    <property type="entry name" value="NanQ/TabA/YiaL_sf"/>
</dbReference>
<evidence type="ECO:0000313" key="1">
    <source>
        <dbReference type="EMBL" id="MBW7475745.1"/>
    </source>
</evidence>
<comment type="caution">
    <text evidence="1">The sequence shown here is derived from an EMBL/GenBank/DDBJ whole genome shotgun (WGS) entry which is preliminary data.</text>
</comment>
<dbReference type="InterPro" id="IPR004375">
    <property type="entry name" value="NanQ/TabA/YiaL"/>
</dbReference>
<dbReference type="Gene3D" id="2.60.120.370">
    <property type="entry name" value="YhcH/YjgK/YiaL"/>
    <property type="match status" value="1"/>
</dbReference>
<protein>
    <submittedName>
        <fullName evidence="1">YhcH/YjgK/YiaL family protein</fullName>
    </submittedName>
</protein>
<proteinExistence type="predicted"/>
<organism evidence="1 2">
    <name type="scientific">Paenibacillus oenotherae</name>
    <dbReference type="NCBI Taxonomy" id="1435645"/>
    <lineage>
        <taxon>Bacteria</taxon>
        <taxon>Bacillati</taxon>
        <taxon>Bacillota</taxon>
        <taxon>Bacilli</taxon>
        <taxon>Bacillales</taxon>
        <taxon>Paenibacillaceae</taxon>
        <taxon>Paenibacillus</taxon>
    </lineage>
</organism>
<dbReference type="Proteomes" id="UP000812277">
    <property type="component" value="Unassembled WGS sequence"/>
</dbReference>
<gene>
    <name evidence="1" type="ORF">K0T92_13405</name>
</gene>
<dbReference type="NCBIfam" id="TIGR00022">
    <property type="entry name" value="YhcH/YjgK/YiaL family protein"/>
    <property type="match status" value="1"/>
</dbReference>
<dbReference type="RefSeq" id="WP_219872988.1">
    <property type="nucleotide sequence ID" value="NZ_JAHZIJ010000008.1"/>
</dbReference>
<keyword evidence="2" id="KW-1185">Reference proteome</keyword>
<sequence length="149" mass="16219">MIYDHIRNYTKYEGLGALSEALHFISTLDVSSLSPGRIELDGEHMYANVIALTSKAEMDCVFEAHRKYADIHFIISGTEGIAFAAVDNLVPDNAFDENNDIGFYSGRSSGTLFLLAGDFVVCYPGEAHKVAIAQSEQGPITKVVVKVSV</sequence>
<dbReference type="PANTHER" id="PTHR34986:SF1">
    <property type="entry name" value="PROTEIN YIAL"/>
    <property type="match status" value="1"/>
</dbReference>
<reference evidence="1 2" key="1">
    <citation type="submission" date="2021-07" db="EMBL/GenBank/DDBJ databases">
        <title>Paenibacillus radiodurans sp. nov., isolated from the southeastern edge of Tengger Desert.</title>
        <authorList>
            <person name="Zhang G."/>
        </authorList>
    </citation>
    <scope>NUCLEOTIDE SEQUENCE [LARGE SCALE GENOMIC DNA]</scope>
    <source>
        <strain evidence="1 2">DT7-4</strain>
    </source>
</reference>
<dbReference type="Pfam" id="PF04074">
    <property type="entry name" value="DUF386"/>
    <property type="match status" value="1"/>
</dbReference>